<feature type="domain" description="Transglycosylase SLT" evidence="4">
    <location>
        <begin position="80"/>
        <end position="171"/>
    </location>
</feature>
<evidence type="ECO:0000259" key="4">
    <source>
        <dbReference type="Pfam" id="PF01464"/>
    </source>
</evidence>
<gene>
    <name evidence="5" type="ORF">NWI01_13570</name>
</gene>
<evidence type="ECO:0000256" key="1">
    <source>
        <dbReference type="ARBA" id="ARBA00007734"/>
    </source>
</evidence>
<dbReference type="Gene3D" id="1.10.530.10">
    <property type="match status" value="1"/>
</dbReference>
<dbReference type="InterPro" id="IPR023346">
    <property type="entry name" value="Lysozyme-like_dom_sf"/>
</dbReference>
<dbReference type="RefSeq" id="WP_141383161.1">
    <property type="nucleotide sequence ID" value="NZ_BJNF01000029.1"/>
</dbReference>
<reference evidence="5 6" key="1">
    <citation type="submission" date="2019-06" db="EMBL/GenBank/DDBJ databases">
        <title>Whole genome shotgun sequence of Nitrobacter winogradskyi NBRC 14297.</title>
        <authorList>
            <person name="Hosoyama A."/>
            <person name="Uohara A."/>
            <person name="Ohji S."/>
            <person name="Ichikawa N."/>
        </authorList>
    </citation>
    <scope>NUCLEOTIDE SEQUENCE [LARGE SCALE GENOMIC DNA]</scope>
    <source>
        <strain evidence="5 6">NBRC 14297</strain>
    </source>
</reference>
<comment type="similarity">
    <text evidence="2">Belongs to the virb1 family.</text>
</comment>
<evidence type="ECO:0000313" key="6">
    <source>
        <dbReference type="Proteomes" id="UP000318825"/>
    </source>
</evidence>
<dbReference type="InterPro" id="IPR008258">
    <property type="entry name" value="Transglycosylase_SLT_dom_1"/>
</dbReference>
<dbReference type="Proteomes" id="UP000318825">
    <property type="component" value="Unassembled WGS sequence"/>
</dbReference>
<dbReference type="Pfam" id="PF01464">
    <property type="entry name" value="SLT"/>
    <property type="match status" value="1"/>
</dbReference>
<protein>
    <recommendedName>
        <fullName evidence="4">Transglycosylase SLT domain-containing protein</fullName>
    </recommendedName>
</protein>
<keyword evidence="3" id="KW-0732">Signal</keyword>
<dbReference type="OrthoDB" id="9788661at2"/>
<comment type="similarity">
    <text evidence="1">Belongs to the transglycosylase Slt family.</text>
</comment>
<evidence type="ECO:0000256" key="3">
    <source>
        <dbReference type="SAM" id="SignalP"/>
    </source>
</evidence>
<feature type="signal peptide" evidence="3">
    <location>
        <begin position="1"/>
        <end position="21"/>
    </location>
</feature>
<feature type="chain" id="PRO_5021435996" description="Transglycosylase SLT domain-containing protein" evidence="3">
    <location>
        <begin position="22"/>
        <end position="246"/>
    </location>
</feature>
<evidence type="ECO:0000313" key="5">
    <source>
        <dbReference type="EMBL" id="GEC15465.1"/>
    </source>
</evidence>
<sequence>MSIRILAIGVSILASAVAAQAQDATKPSRLATVDATGRVVPLKSASSPIERIDAAMAAVSPCTKTVAMAPDKARALVSRIAAEENFYPEFVQSVAKIESHFNSIAVSDKGAVGLMQLMPETAQRFRVDLCDPADNVRGGVRLLRTLHQKYQNPLFILAAYNAGEGAVDKVRGVPGYPETVRFVAQVLNDFYTWPLPGEIARRDRRSSKDERPDLIELGAVSAAPKASASPPGAPARWNDGFVMHVD</sequence>
<dbReference type="PANTHER" id="PTHR37423">
    <property type="entry name" value="SOLUBLE LYTIC MUREIN TRANSGLYCOSYLASE-RELATED"/>
    <property type="match status" value="1"/>
</dbReference>
<organism evidence="5 6">
    <name type="scientific">Nitrobacter winogradskyi</name>
    <name type="common">Nitrobacter agilis</name>
    <dbReference type="NCBI Taxonomy" id="913"/>
    <lineage>
        <taxon>Bacteria</taxon>
        <taxon>Pseudomonadati</taxon>
        <taxon>Pseudomonadota</taxon>
        <taxon>Alphaproteobacteria</taxon>
        <taxon>Hyphomicrobiales</taxon>
        <taxon>Nitrobacteraceae</taxon>
        <taxon>Nitrobacter</taxon>
    </lineage>
</organism>
<dbReference type="EMBL" id="BJNF01000029">
    <property type="protein sequence ID" value="GEC15465.1"/>
    <property type="molecule type" value="Genomic_DNA"/>
</dbReference>
<dbReference type="SUPFAM" id="SSF53955">
    <property type="entry name" value="Lysozyme-like"/>
    <property type="match status" value="1"/>
</dbReference>
<name>A0A4Y3WA35_NITWI</name>
<dbReference type="AlphaFoldDB" id="A0A4Y3WA35"/>
<proteinExistence type="inferred from homology"/>
<dbReference type="CDD" id="cd00254">
    <property type="entry name" value="LT-like"/>
    <property type="match status" value="1"/>
</dbReference>
<comment type="caution">
    <text evidence="5">The sequence shown here is derived from an EMBL/GenBank/DDBJ whole genome shotgun (WGS) entry which is preliminary data.</text>
</comment>
<accession>A0A4Y3WA35</accession>
<evidence type="ECO:0000256" key="2">
    <source>
        <dbReference type="ARBA" id="ARBA00009387"/>
    </source>
</evidence>
<dbReference type="PANTHER" id="PTHR37423:SF2">
    <property type="entry name" value="MEMBRANE-BOUND LYTIC MUREIN TRANSGLYCOSYLASE C"/>
    <property type="match status" value="1"/>
</dbReference>